<dbReference type="WBParaSite" id="HPBE_0000615901-mRNA-1">
    <property type="protein sequence ID" value="HPBE_0000615901-mRNA-1"/>
    <property type="gene ID" value="HPBE_0000615901"/>
</dbReference>
<gene>
    <name evidence="1" type="ORF">HPBE_LOCUS6160</name>
</gene>
<sequence>MMADFGRVCGNVGLRLDLTKTMFMRNGRVIHAPLSPIGTNTADYDCFGDVSLGREVDTVNDLAEQEETSGLGALKSV</sequence>
<organism evidence="2 3">
    <name type="scientific">Heligmosomoides polygyrus</name>
    <name type="common">Parasitic roundworm</name>
    <dbReference type="NCBI Taxonomy" id="6339"/>
    <lineage>
        <taxon>Eukaryota</taxon>
        <taxon>Metazoa</taxon>
        <taxon>Ecdysozoa</taxon>
        <taxon>Nematoda</taxon>
        <taxon>Chromadorea</taxon>
        <taxon>Rhabditida</taxon>
        <taxon>Rhabditina</taxon>
        <taxon>Rhabditomorpha</taxon>
        <taxon>Strongyloidea</taxon>
        <taxon>Heligmosomidae</taxon>
        <taxon>Heligmosomoides</taxon>
    </lineage>
</organism>
<accession>A0A3P7YR22</accession>
<keyword evidence="2" id="KW-1185">Reference proteome</keyword>
<reference evidence="3" key="2">
    <citation type="submission" date="2019-09" db="UniProtKB">
        <authorList>
            <consortium name="WormBaseParasite"/>
        </authorList>
    </citation>
    <scope>IDENTIFICATION</scope>
</reference>
<evidence type="ECO:0000313" key="1">
    <source>
        <dbReference type="EMBL" id="VDO67203.1"/>
    </source>
</evidence>
<reference evidence="1 2" key="1">
    <citation type="submission" date="2018-11" db="EMBL/GenBank/DDBJ databases">
        <authorList>
            <consortium name="Pathogen Informatics"/>
        </authorList>
    </citation>
    <scope>NUCLEOTIDE SEQUENCE [LARGE SCALE GENOMIC DNA]</scope>
</reference>
<evidence type="ECO:0000313" key="3">
    <source>
        <dbReference type="WBParaSite" id="HPBE_0000615901-mRNA-1"/>
    </source>
</evidence>
<accession>A0A183FHC7</accession>
<dbReference type="Proteomes" id="UP000050761">
    <property type="component" value="Unassembled WGS sequence"/>
</dbReference>
<dbReference type="EMBL" id="UZAH01025610">
    <property type="protein sequence ID" value="VDO67203.1"/>
    <property type="molecule type" value="Genomic_DNA"/>
</dbReference>
<dbReference type="AlphaFoldDB" id="A0A183FHC7"/>
<name>A0A183FHC7_HELPZ</name>
<evidence type="ECO:0000313" key="2">
    <source>
        <dbReference type="Proteomes" id="UP000050761"/>
    </source>
</evidence>
<proteinExistence type="predicted"/>
<dbReference type="OrthoDB" id="5824068at2759"/>
<protein>
    <submittedName>
        <fullName evidence="3">Reverse transcriptase domain-containing protein</fullName>
    </submittedName>
</protein>